<dbReference type="GO" id="GO:0005783">
    <property type="term" value="C:endoplasmic reticulum"/>
    <property type="evidence" value="ECO:0007669"/>
    <property type="project" value="TreeGrafter"/>
</dbReference>
<evidence type="ECO:0000313" key="7">
    <source>
        <dbReference type="EMBL" id="KVI08333.1"/>
    </source>
</evidence>
<dbReference type="EMBL" id="LEKV01001138">
    <property type="protein sequence ID" value="KVI08333.1"/>
    <property type="molecule type" value="Genomic_DNA"/>
</dbReference>
<dbReference type="FunFam" id="3.30.70.360:FF:000001">
    <property type="entry name" value="N-acetyldiaminopimelate deacetylase"/>
    <property type="match status" value="1"/>
</dbReference>
<feature type="binding site" evidence="5">
    <location>
        <position position="207"/>
    </location>
    <ligand>
        <name>Mn(2+)</name>
        <dbReference type="ChEBI" id="CHEBI:29035"/>
        <label>2</label>
    </ligand>
</feature>
<comment type="caution">
    <text evidence="7">The sequence shown here is derived from an EMBL/GenBank/DDBJ whole genome shotgun (WGS) entry which is preliminary data.</text>
</comment>
<evidence type="ECO:0000256" key="1">
    <source>
        <dbReference type="ARBA" id="ARBA00006153"/>
    </source>
</evidence>
<dbReference type="GO" id="GO:0010179">
    <property type="term" value="F:IAA-Ala conjugate hydrolase activity"/>
    <property type="evidence" value="ECO:0007669"/>
    <property type="project" value="TreeGrafter"/>
</dbReference>
<keyword evidence="8" id="KW-1185">Reference proteome</keyword>
<keyword evidence="2" id="KW-0732">Signal</keyword>
<organism evidence="7 8">
    <name type="scientific">Cynara cardunculus var. scolymus</name>
    <name type="common">Globe artichoke</name>
    <name type="synonym">Cynara scolymus</name>
    <dbReference type="NCBI Taxonomy" id="59895"/>
    <lineage>
        <taxon>Eukaryota</taxon>
        <taxon>Viridiplantae</taxon>
        <taxon>Streptophyta</taxon>
        <taxon>Embryophyta</taxon>
        <taxon>Tracheophyta</taxon>
        <taxon>Spermatophyta</taxon>
        <taxon>Magnoliopsida</taxon>
        <taxon>eudicotyledons</taxon>
        <taxon>Gunneridae</taxon>
        <taxon>Pentapetalae</taxon>
        <taxon>asterids</taxon>
        <taxon>campanulids</taxon>
        <taxon>Asterales</taxon>
        <taxon>Asteraceae</taxon>
        <taxon>Carduoideae</taxon>
        <taxon>Cardueae</taxon>
        <taxon>Carduinae</taxon>
        <taxon>Cynara</taxon>
    </lineage>
</organism>
<dbReference type="Gramene" id="KVI08333">
    <property type="protein sequence ID" value="KVI08333"/>
    <property type="gene ID" value="Ccrd_013285"/>
</dbReference>
<dbReference type="Proteomes" id="UP000243975">
    <property type="component" value="Unassembled WGS sequence"/>
</dbReference>
<dbReference type="InterPro" id="IPR044757">
    <property type="entry name" value="ILR1-like_Hyd"/>
</dbReference>
<sequence length="466" mass="50850">MGFSLSRLPFLVSAVIIFHYTFFLKSLRALEPTILLKPEVVGPLGRQLLETAKSPGFYNWVRDIRRKIHAYPELGFQEYKTSELIRAELDNLGIEYTWPVAGTGVVATIGSGEQPFFALRADMDALPLQELVDWDHRSKNAGKMHACGHDSHVAMLLGAAKLLQARRHELKGTVKLVFQPGEEGFAGAYHMLKHSALDNVKAAFGLHVLPSYPVGVVASRPGPVLAGSGRFTATIKGIGGHAATPHLSKDPILAASMAVVVLQQIVSRETDPLESKVNISTFKVESFLSAFEVLTIGHITGGKADNVIPESVKFGGSYRSLSSKGLVNTKERIKQVVELQAAVHHCTAEFDFMEETPLPYPVMVNDEGMYEHAKTVAEIILGKPNVHLMPVTMGGEDFSFFTQKMPAIMFVIGTKNKTHEPEHSLHSPYFVIDESALPIGSVFHAAVAISYLDSHGGGGATYRDEL</sequence>
<keyword evidence="3" id="KW-0378">Hydrolase</keyword>
<feature type="binding site" evidence="5">
    <location>
        <position position="426"/>
    </location>
    <ligand>
        <name>Mn(2+)</name>
        <dbReference type="ChEBI" id="CHEBI:29035"/>
        <label>2</label>
    </ligand>
</feature>
<feature type="binding site" evidence="5">
    <location>
        <position position="147"/>
    </location>
    <ligand>
        <name>Mn(2+)</name>
        <dbReference type="ChEBI" id="CHEBI:29035"/>
        <label>2</label>
    </ligand>
</feature>
<dbReference type="Pfam" id="PF07687">
    <property type="entry name" value="M20_dimer"/>
    <property type="match status" value="1"/>
</dbReference>
<gene>
    <name evidence="7" type="ORF">Ccrd_013285</name>
</gene>
<dbReference type="PANTHER" id="PTHR11014">
    <property type="entry name" value="PEPTIDASE M20 FAMILY MEMBER"/>
    <property type="match status" value="1"/>
</dbReference>
<dbReference type="GO" id="GO:0009850">
    <property type="term" value="P:auxin metabolic process"/>
    <property type="evidence" value="ECO:0007669"/>
    <property type="project" value="InterPro"/>
</dbReference>
<dbReference type="InterPro" id="IPR011650">
    <property type="entry name" value="Peptidase_M20_dimer"/>
</dbReference>
<dbReference type="AlphaFoldDB" id="A0A103YFV9"/>
<feature type="binding site" evidence="5">
    <location>
        <position position="183"/>
    </location>
    <ligand>
        <name>Mn(2+)</name>
        <dbReference type="ChEBI" id="CHEBI:29035"/>
        <label>2</label>
    </ligand>
</feature>
<dbReference type="PANTHER" id="PTHR11014:SF108">
    <property type="entry name" value="IAA-AMINO ACID HYDROLASE ILR1"/>
    <property type="match status" value="1"/>
</dbReference>
<accession>A0A103YFV9</accession>
<feature type="binding site" evidence="5">
    <location>
        <position position="149"/>
    </location>
    <ligand>
        <name>Mn(2+)</name>
        <dbReference type="ChEBI" id="CHEBI:29035"/>
        <label>2</label>
    </ligand>
</feature>
<keyword evidence="5" id="KW-0479">Metal-binding</keyword>
<dbReference type="CDD" id="cd08017">
    <property type="entry name" value="M20_IAA_Hyd"/>
    <property type="match status" value="1"/>
</dbReference>
<dbReference type="GO" id="GO:0046872">
    <property type="term" value="F:metal ion binding"/>
    <property type="evidence" value="ECO:0007669"/>
    <property type="project" value="UniProtKB-KW"/>
</dbReference>
<keyword evidence="4 5" id="KW-0464">Manganese</keyword>
<evidence type="ECO:0000256" key="2">
    <source>
        <dbReference type="ARBA" id="ARBA00022729"/>
    </source>
</evidence>
<evidence type="ECO:0000313" key="8">
    <source>
        <dbReference type="Proteomes" id="UP000243975"/>
    </source>
</evidence>
<dbReference type="Pfam" id="PF01546">
    <property type="entry name" value="Peptidase_M20"/>
    <property type="match status" value="1"/>
</dbReference>
<evidence type="ECO:0000256" key="4">
    <source>
        <dbReference type="ARBA" id="ARBA00023211"/>
    </source>
</evidence>
<dbReference type="SUPFAM" id="SSF55031">
    <property type="entry name" value="Bacterial exopeptidase dimerisation domain"/>
    <property type="match status" value="1"/>
</dbReference>
<dbReference type="Gene3D" id="3.40.630.10">
    <property type="entry name" value="Zn peptidases"/>
    <property type="match status" value="1"/>
</dbReference>
<dbReference type="InterPro" id="IPR036264">
    <property type="entry name" value="Bact_exopeptidase_dim_dom"/>
</dbReference>
<dbReference type="Gene3D" id="3.30.70.360">
    <property type="match status" value="1"/>
</dbReference>
<comment type="similarity">
    <text evidence="1">Belongs to the peptidase M20 family.</text>
</comment>
<evidence type="ECO:0000256" key="5">
    <source>
        <dbReference type="PIRSR" id="PIRSR005962-1"/>
    </source>
</evidence>
<dbReference type="NCBIfam" id="TIGR01891">
    <property type="entry name" value="amidohydrolases"/>
    <property type="match status" value="1"/>
</dbReference>
<evidence type="ECO:0000256" key="3">
    <source>
        <dbReference type="ARBA" id="ARBA00022801"/>
    </source>
</evidence>
<dbReference type="PIRSF" id="PIRSF005962">
    <property type="entry name" value="Pept_M20D_amidohydro"/>
    <property type="match status" value="1"/>
</dbReference>
<reference evidence="7 8" key="1">
    <citation type="journal article" date="2016" name="Sci. Rep.">
        <title>The genome sequence of the outbreeding globe artichoke constructed de novo incorporating a phase-aware low-pass sequencing strategy of F1 progeny.</title>
        <authorList>
            <person name="Scaglione D."/>
            <person name="Reyes-Chin-Wo S."/>
            <person name="Acquadro A."/>
            <person name="Froenicke L."/>
            <person name="Portis E."/>
            <person name="Beitel C."/>
            <person name="Tirone M."/>
            <person name="Mauro R."/>
            <person name="Lo Monaco A."/>
            <person name="Mauromicale G."/>
            <person name="Faccioli P."/>
            <person name="Cattivelli L."/>
            <person name="Rieseberg L."/>
            <person name="Michelmore R."/>
            <person name="Lanteri S."/>
        </authorList>
    </citation>
    <scope>NUCLEOTIDE SEQUENCE [LARGE SCALE GENOMIC DNA]</scope>
    <source>
        <strain evidence="7">2C</strain>
    </source>
</reference>
<dbReference type="InterPro" id="IPR017439">
    <property type="entry name" value="Amidohydrolase"/>
</dbReference>
<proteinExistence type="inferred from homology"/>
<protein>
    <submittedName>
        <fullName evidence="7">Amidohydrolase</fullName>
    </submittedName>
</protein>
<feature type="domain" description="Peptidase M20 dimerisation" evidence="6">
    <location>
        <begin position="227"/>
        <end position="338"/>
    </location>
</feature>
<comment type="cofactor">
    <cofactor evidence="5">
        <name>Mn(2+)</name>
        <dbReference type="ChEBI" id="CHEBI:29035"/>
    </cofactor>
    <text evidence="5">The Mn(2+) ion enhances activity.</text>
</comment>
<dbReference type="OMA" id="PGFFVWM"/>
<dbReference type="STRING" id="59895.A0A103YFV9"/>
<name>A0A103YFV9_CYNCS</name>
<dbReference type="SUPFAM" id="SSF53187">
    <property type="entry name" value="Zn-dependent exopeptidases"/>
    <property type="match status" value="1"/>
</dbReference>
<dbReference type="InterPro" id="IPR002933">
    <property type="entry name" value="Peptidase_M20"/>
</dbReference>
<evidence type="ECO:0000259" key="6">
    <source>
        <dbReference type="Pfam" id="PF07687"/>
    </source>
</evidence>